<evidence type="ECO:0000313" key="11">
    <source>
        <dbReference type="Proteomes" id="UP000663891"/>
    </source>
</evidence>
<dbReference type="Pfam" id="PF01129">
    <property type="entry name" value="ART"/>
    <property type="match status" value="1"/>
</dbReference>
<evidence type="ECO:0000256" key="6">
    <source>
        <dbReference type="RuleBase" id="RU361228"/>
    </source>
</evidence>
<organism evidence="8 11">
    <name type="scientific">Adineta steineri</name>
    <dbReference type="NCBI Taxonomy" id="433720"/>
    <lineage>
        <taxon>Eukaryota</taxon>
        <taxon>Metazoa</taxon>
        <taxon>Spiralia</taxon>
        <taxon>Gnathifera</taxon>
        <taxon>Rotifera</taxon>
        <taxon>Eurotatoria</taxon>
        <taxon>Bdelloidea</taxon>
        <taxon>Adinetida</taxon>
        <taxon>Adinetidae</taxon>
        <taxon>Adineta</taxon>
    </lineage>
</organism>
<dbReference type="Proteomes" id="UP000663891">
    <property type="component" value="Unassembled WGS sequence"/>
</dbReference>
<dbReference type="Proteomes" id="UP000663868">
    <property type="component" value="Unassembled WGS sequence"/>
</dbReference>
<keyword evidence="2 6" id="KW-0328">Glycosyltransferase</keyword>
<dbReference type="EC" id="2.4.2.31" evidence="6"/>
<sequence>MNRFIDGEFSKKALPPICDYQSEKLVSLEEALKFIVPLIEQLDRSIHAAKKLCHFPSEDNLTHDESAALYLYTMEGGENSFYRVLNRALLCGDQSSLKLWFPYLKLLHTALDKLPTVSRNIWRGVVGDIGHELKKNEELTWWNISSCSLSIDVIKDYLSTTDRSTLFLIEAVHGKDISRYTNYPGEDEILLGPGIQLRVVDNVTDLPGGLNIIHLAEVANYHDKLLQPSITPIHTMSVSTDKDNHHKETRHCTALTIFAPLTSSISKRSSTESHRRRESTL</sequence>
<accession>A0A814B7P4</accession>
<evidence type="ECO:0000256" key="5">
    <source>
        <dbReference type="ARBA" id="ARBA00047597"/>
    </source>
</evidence>
<dbReference type="Gene3D" id="3.90.176.10">
    <property type="entry name" value="Toxin ADP-ribosyltransferase, Chain A, domain 1"/>
    <property type="match status" value="1"/>
</dbReference>
<evidence type="ECO:0000313" key="8">
    <source>
        <dbReference type="EMBL" id="CAF0922203.1"/>
    </source>
</evidence>
<gene>
    <name evidence="7" type="ORF">IZO911_LOCUS5525</name>
    <name evidence="9" type="ORF">KXQ929_LOCUS8916</name>
    <name evidence="10" type="ORF">OKA104_LOCUS19046</name>
    <name evidence="8" type="ORF">VCS650_LOCUS10440</name>
</gene>
<dbReference type="AlphaFoldDB" id="A0A814B7P4"/>
<dbReference type="Proteomes" id="UP000663881">
    <property type="component" value="Unassembled WGS sequence"/>
</dbReference>
<dbReference type="PROSITE" id="PS51996">
    <property type="entry name" value="TR_MART"/>
    <property type="match status" value="1"/>
</dbReference>
<evidence type="ECO:0000256" key="2">
    <source>
        <dbReference type="ARBA" id="ARBA00022676"/>
    </source>
</evidence>
<comment type="catalytic activity">
    <reaction evidence="5 6">
        <text>L-arginyl-[protein] + NAD(+) = N(omega)-(ADP-D-ribosyl)-L-arginyl-[protein] + nicotinamide + H(+)</text>
        <dbReference type="Rhea" id="RHEA:19149"/>
        <dbReference type="Rhea" id="RHEA-COMP:10532"/>
        <dbReference type="Rhea" id="RHEA-COMP:15087"/>
        <dbReference type="ChEBI" id="CHEBI:15378"/>
        <dbReference type="ChEBI" id="CHEBI:17154"/>
        <dbReference type="ChEBI" id="CHEBI:29965"/>
        <dbReference type="ChEBI" id="CHEBI:57540"/>
        <dbReference type="ChEBI" id="CHEBI:142554"/>
        <dbReference type="EC" id="2.4.2.31"/>
    </reaction>
</comment>
<keyword evidence="6" id="KW-0520">NAD</keyword>
<dbReference type="EMBL" id="CAJOBB010000395">
    <property type="protein sequence ID" value="CAF3669980.1"/>
    <property type="molecule type" value="Genomic_DNA"/>
</dbReference>
<dbReference type="InterPro" id="IPR000768">
    <property type="entry name" value="ART"/>
</dbReference>
<evidence type="ECO:0000313" key="9">
    <source>
        <dbReference type="EMBL" id="CAF3669980.1"/>
    </source>
</evidence>
<name>A0A814B7P4_9BILA</name>
<dbReference type="EMBL" id="CAJNON010000075">
    <property type="protein sequence ID" value="CAF0922203.1"/>
    <property type="molecule type" value="Genomic_DNA"/>
</dbReference>
<dbReference type="OrthoDB" id="423533at2759"/>
<evidence type="ECO:0000256" key="1">
    <source>
        <dbReference type="ARBA" id="ARBA00009558"/>
    </source>
</evidence>
<dbReference type="EMBL" id="CAJOAY010001210">
    <property type="protein sequence ID" value="CAF3810738.1"/>
    <property type="molecule type" value="Genomic_DNA"/>
</dbReference>
<comment type="caution">
    <text evidence="8">The sequence shown here is derived from an EMBL/GenBank/DDBJ whole genome shotgun (WGS) entry which is preliminary data.</text>
</comment>
<comment type="similarity">
    <text evidence="1 6">Belongs to the Arg-specific ADP-ribosyltransferase family.</text>
</comment>
<dbReference type="Proteomes" id="UP000663860">
    <property type="component" value="Unassembled WGS sequence"/>
</dbReference>
<reference evidence="8" key="1">
    <citation type="submission" date="2021-02" db="EMBL/GenBank/DDBJ databases">
        <authorList>
            <person name="Nowell W R."/>
        </authorList>
    </citation>
    <scope>NUCLEOTIDE SEQUENCE</scope>
</reference>
<evidence type="ECO:0000313" key="7">
    <source>
        <dbReference type="EMBL" id="CAF0775431.1"/>
    </source>
</evidence>
<dbReference type="SUPFAM" id="SSF56399">
    <property type="entry name" value="ADP-ribosylation"/>
    <property type="match status" value="1"/>
</dbReference>
<dbReference type="EMBL" id="CAJNOE010000033">
    <property type="protein sequence ID" value="CAF0775431.1"/>
    <property type="molecule type" value="Genomic_DNA"/>
</dbReference>
<keyword evidence="3 6" id="KW-0808">Transferase</keyword>
<dbReference type="GO" id="GO:0016779">
    <property type="term" value="F:nucleotidyltransferase activity"/>
    <property type="evidence" value="ECO:0007669"/>
    <property type="project" value="UniProtKB-KW"/>
</dbReference>
<proteinExistence type="inferred from homology"/>
<keyword evidence="6" id="KW-0521">NADP</keyword>
<dbReference type="GO" id="GO:0106274">
    <property type="term" value="F:NAD+-protein-arginine ADP-ribosyltransferase activity"/>
    <property type="evidence" value="ECO:0007669"/>
    <property type="project" value="UniProtKB-EC"/>
</dbReference>
<keyword evidence="4" id="KW-0548">Nucleotidyltransferase</keyword>
<evidence type="ECO:0000256" key="4">
    <source>
        <dbReference type="ARBA" id="ARBA00022695"/>
    </source>
</evidence>
<evidence type="ECO:0000256" key="3">
    <source>
        <dbReference type="ARBA" id="ARBA00022679"/>
    </source>
</evidence>
<protein>
    <recommendedName>
        <fullName evidence="6">NAD(P)(+)--arginine ADP-ribosyltransferase</fullName>
        <ecNumber evidence="6">2.4.2.31</ecNumber>
    </recommendedName>
    <alternativeName>
        <fullName evidence="6">Mono(ADP-ribosyl)transferase</fullName>
    </alternativeName>
</protein>
<evidence type="ECO:0000313" key="10">
    <source>
        <dbReference type="EMBL" id="CAF3810738.1"/>
    </source>
</evidence>